<dbReference type="EMBL" id="CP134500">
    <property type="protein sequence ID" value="WNF31087.1"/>
    <property type="molecule type" value="Genomic_DNA"/>
</dbReference>
<gene>
    <name evidence="3" type="ORF">RI138_32045</name>
</gene>
<proteinExistence type="predicted"/>
<dbReference type="InterPro" id="IPR008927">
    <property type="entry name" value="6-PGluconate_DH-like_C_sf"/>
</dbReference>
<feature type="domain" description="Pyrroline-5-carboxylate reductase dimerisation" evidence="2">
    <location>
        <begin position="79"/>
        <end position="167"/>
    </location>
</feature>
<protein>
    <submittedName>
        <fullName evidence="3">Pyrroline-5-carboxylate reductase dimerization domain-containing protein</fullName>
    </submittedName>
</protein>
<dbReference type="InterPro" id="IPR029036">
    <property type="entry name" value="P5CR_dimer"/>
</dbReference>
<accession>A0ABY9W7B1</accession>
<organism evidence="3 4">
    <name type="scientific">Streptomyces durocortorensis</name>
    <dbReference type="NCBI Taxonomy" id="2811104"/>
    <lineage>
        <taxon>Bacteria</taxon>
        <taxon>Bacillati</taxon>
        <taxon>Actinomycetota</taxon>
        <taxon>Actinomycetes</taxon>
        <taxon>Kitasatosporales</taxon>
        <taxon>Streptomycetaceae</taxon>
        <taxon>Streptomyces</taxon>
    </lineage>
</organism>
<dbReference type="Gene3D" id="1.10.3730.10">
    <property type="entry name" value="ProC C-terminal domain-like"/>
    <property type="match status" value="1"/>
</dbReference>
<dbReference type="Pfam" id="PF14748">
    <property type="entry name" value="P5CR_dimer"/>
    <property type="match status" value="1"/>
</dbReference>
<evidence type="ECO:0000259" key="2">
    <source>
        <dbReference type="Pfam" id="PF14748"/>
    </source>
</evidence>
<reference evidence="3 4" key="1">
    <citation type="submission" date="2023-09" db="EMBL/GenBank/DDBJ databases">
        <title>Genome completion map analysis of the actinomycetes C11-1.</title>
        <authorList>
            <person name="Qin P."/>
            <person name="Guan P."/>
        </authorList>
    </citation>
    <scope>NUCLEOTIDE SEQUENCE [LARGE SCALE GENOMIC DNA]</scope>
    <source>
        <strain evidence="3 4">C11-1</strain>
    </source>
</reference>
<keyword evidence="4" id="KW-1185">Reference proteome</keyword>
<dbReference type="Gene3D" id="3.40.50.720">
    <property type="entry name" value="NAD(P)-binding Rossmann-like Domain"/>
    <property type="match status" value="1"/>
</dbReference>
<dbReference type="PANTHER" id="PTHR11645:SF0">
    <property type="entry name" value="PYRROLINE-5-CARBOXYLATE REDUCTASE 3"/>
    <property type="match status" value="1"/>
</dbReference>
<dbReference type="SUPFAM" id="SSF48179">
    <property type="entry name" value="6-phosphogluconate dehydrogenase C-terminal domain-like"/>
    <property type="match status" value="1"/>
</dbReference>
<dbReference type="PANTHER" id="PTHR11645">
    <property type="entry name" value="PYRROLINE-5-CARBOXYLATE REDUCTASE"/>
    <property type="match status" value="1"/>
</dbReference>
<evidence type="ECO:0000256" key="1">
    <source>
        <dbReference type="ARBA" id="ARBA00023002"/>
    </source>
</evidence>
<keyword evidence="1" id="KW-0560">Oxidoreductase</keyword>
<sequence length="169" mass="16319">MPELAPGAAVVSLVAGLPLDRIPLPGAAVHAFRAAGNAATIERSGLLALTPADGVSTAVRATVTGLLRRFGSVVAITEPQQDTAASSLGSGAAFLALAATGIGTAAVEAGVTPEVARDFAADALESAAAMLRGTGAASPAAWKGLATPGGITEAGLPRLQTAGAADILS</sequence>
<name>A0ABY9W7B1_9ACTN</name>
<evidence type="ECO:0000313" key="4">
    <source>
        <dbReference type="Proteomes" id="UP001303236"/>
    </source>
</evidence>
<dbReference type="Proteomes" id="UP001303236">
    <property type="component" value="Chromosome"/>
</dbReference>
<evidence type="ECO:0000313" key="3">
    <source>
        <dbReference type="EMBL" id="WNF31087.1"/>
    </source>
</evidence>